<proteinExistence type="predicted"/>
<comment type="caution">
    <text evidence="2">The sequence shown here is derived from an EMBL/GenBank/DDBJ whole genome shotgun (WGS) entry which is preliminary data.</text>
</comment>
<feature type="region of interest" description="Disordered" evidence="1">
    <location>
        <begin position="49"/>
        <end position="80"/>
    </location>
</feature>
<name>A0A9W9ZKG7_9CNID</name>
<keyword evidence="3" id="KW-1185">Reference proteome</keyword>
<organism evidence="2 3">
    <name type="scientific">Desmophyllum pertusum</name>
    <dbReference type="NCBI Taxonomy" id="174260"/>
    <lineage>
        <taxon>Eukaryota</taxon>
        <taxon>Metazoa</taxon>
        <taxon>Cnidaria</taxon>
        <taxon>Anthozoa</taxon>
        <taxon>Hexacorallia</taxon>
        <taxon>Scleractinia</taxon>
        <taxon>Caryophylliina</taxon>
        <taxon>Caryophylliidae</taxon>
        <taxon>Desmophyllum</taxon>
    </lineage>
</organism>
<feature type="compositionally biased region" description="Basic and acidic residues" evidence="1">
    <location>
        <begin position="49"/>
        <end position="60"/>
    </location>
</feature>
<reference evidence="2" key="1">
    <citation type="submission" date="2023-01" db="EMBL/GenBank/DDBJ databases">
        <title>Genome assembly of the deep-sea coral Lophelia pertusa.</title>
        <authorList>
            <person name="Herrera S."/>
            <person name="Cordes E."/>
        </authorList>
    </citation>
    <scope>NUCLEOTIDE SEQUENCE</scope>
    <source>
        <strain evidence="2">USNM1676648</strain>
        <tissue evidence="2">Polyp</tissue>
    </source>
</reference>
<evidence type="ECO:0000313" key="2">
    <source>
        <dbReference type="EMBL" id="KAJ7383181.1"/>
    </source>
</evidence>
<sequence length="106" mass="12274">MKQYDPQAKRWRPVTYRTRTLTDTETRLSQLEKEVKVMYLYGLRDTDHKPLFASPRRGEETNEAGYNSRHPEPSAAQDTIAGNQAEWTASDAEEVFEKNIRTVVQA</sequence>
<protein>
    <submittedName>
        <fullName evidence="2">Uncharacterized protein</fullName>
    </submittedName>
</protein>
<dbReference type="EMBL" id="MU825905">
    <property type="protein sequence ID" value="KAJ7383181.1"/>
    <property type="molecule type" value="Genomic_DNA"/>
</dbReference>
<evidence type="ECO:0000313" key="3">
    <source>
        <dbReference type="Proteomes" id="UP001163046"/>
    </source>
</evidence>
<dbReference type="Proteomes" id="UP001163046">
    <property type="component" value="Unassembled WGS sequence"/>
</dbReference>
<accession>A0A9W9ZKG7</accession>
<evidence type="ECO:0000256" key="1">
    <source>
        <dbReference type="SAM" id="MobiDB-lite"/>
    </source>
</evidence>
<dbReference type="AlphaFoldDB" id="A0A9W9ZKG7"/>
<gene>
    <name evidence="2" type="ORF">OS493_030337</name>
</gene>